<dbReference type="InterPro" id="IPR002219">
    <property type="entry name" value="PKC_DAG/PE"/>
</dbReference>
<evidence type="ECO:0000313" key="11">
    <source>
        <dbReference type="EMBL" id="KFD68793.1"/>
    </source>
</evidence>
<dbReference type="Gene3D" id="2.30.29.30">
    <property type="entry name" value="Pleckstrin-homology domain (PH domain)/Phosphotyrosine-binding domain (PTB)"/>
    <property type="match status" value="1"/>
</dbReference>
<evidence type="ECO:0000256" key="6">
    <source>
        <dbReference type="ARBA" id="ARBA00022833"/>
    </source>
</evidence>
<dbReference type="SUPFAM" id="SSF50729">
    <property type="entry name" value="PH domain-like"/>
    <property type="match status" value="1"/>
</dbReference>
<gene>
    <name evidence="11" type="ORF">M514_02734</name>
</gene>
<dbReference type="InterPro" id="IPR035899">
    <property type="entry name" value="DBL_dom_sf"/>
</dbReference>
<dbReference type="GO" id="GO:0005085">
    <property type="term" value="F:guanyl-nucleotide exchange factor activity"/>
    <property type="evidence" value="ECO:0007669"/>
    <property type="project" value="InterPro"/>
</dbReference>
<keyword evidence="2" id="KW-0963">Cytoplasm</keyword>
<feature type="domain" description="DH" evidence="9">
    <location>
        <begin position="516"/>
        <end position="704"/>
    </location>
</feature>
<dbReference type="PROSITE" id="PS50081">
    <property type="entry name" value="ZF_DAG_PE_2"/>
    <property type="match status" value="1"/>
</dbReference>
<feature type="coiled-coil region" evidence="7">
    <location>
        <begin position="1033"/>
        <end position="1139"/>
    </location>
</feature>
<organism evidence="11">
    <name type="scientific">Trichuris suis</name>
    <name type="common">pig whipworm</name>
    <dbReference type="NCBI Taxonomy" id="68888"/>
    <lineage>
        <taxon>Eukaryota</taxon>
        <taxon>Metazoa</taxon>
        <taxon>Ecdysozoa</taxon>
        <taxon>Nematoda</taxon>
        <taxon>Enoplea</taxon>
        <taxon>Dorylaimia</taxon>
        <taxon>Trichinellida</taxon>
        <taxon>Trichuridae</taxon>
        <taxon>Trichuris</taxon>
    </lineage>
</organism>
<protein>
    <recommendedName>
        <fullName evidence="12">Rho guanine nucleotide exchange factor 2</fullName>
    </recommendedName>
</protein>
<sequence>MAVASSSHASWPTLCEVTQRPVSLSKSLVSFTLSSGCLRTIEQLDEDYSALKVSVTGDEPCEQEVANQLSSCAVRRLKEPQCWNQEMSSELPLVCLNRSQSAALLTKVGQDDVRQSVADRGRLTLATALRRASKSDDTLARAGVTAAAVALSTSKLVATGGAVASASALDLFQDRQPVVVVVGQERTKRFSLGTFQSKASPSNGLGAQVHLAQPGPVTDNLERSPERAELLKFVDEGVSLERTFSVPSIEDHVEPEPPFTLKHRGKAVELLSDNCPEDFSNRRHYLENAVDASIRERTRQIRASSMVVPAITPRLPLMGLLPKAVGRPADKADLKSKDKALKLRCSKKHAKTKERKAHFWMAVIEKCLSTCEVCGKPNGDFYQCNDCAIVVHVACKASVEKQPCASYASKTKPPSKHSSLVFPTRPLSIVSRFSSLRSEIGSSVSSSSCSSDAAAPRSNLPSTDVLTFLPDGAPVYSTPDIEWTRVGLWSDDSEAETWSTGPGKAFRSQLSSKEVKRQDIIYELFVTEKHHCTTLVILKHTYFDGLLELEILSEDDLSVLMPNLDVMLEIHLRFLQNLKKLMDESVIVSEIDKAFLDLFTGELSQKMRMVYTFFCAQKESSVKEYHRLCNTNPNFQYFVDNLSKSSHFKTRSLPDCLLLITQRLSKYHSFVESLRKSTTDPVAKEGMIKAEQAVKKLIADVDAGIGLIQLQQLRQKLVAQMDPKESTSFLGKPFTRSDLNSSSRELLYASEVSWQTARRKPIEVSMLLFTDVIVFLHRNSQSYSFCTQDNKEGIISLQKLIVREKAGRMGSQGLYLISTAPCHAEMYEILFHTKKNLAAWTERIQRAVDSYSAPADSEKVVAENISDENQEQLKFLFGKAAEANEHIKDCLDEQIETYKSILDLIGEISLGEDDKTKKLLHSVEECLSTSVADSGAAKLAELMSQLFRDQCVQQLLGAASVGGNSQSSPINSSEAAINRSQTFHGMQSGRRNSKLYRKHVTVSGIPSAIDKSRSMDLFEHSYPESRANSKSHLFALLAKLNDAEFEIERLKQEKAQLLLEQEKEKNLRNTCIQTAYSAGLEELRKLHAELEKRRADFQQLIENRTAELNAREKEIGIKSASMERDNADFQNKLDRLRGAWEKLQVTTRTIPGGSVKQPANAVDNLVQNFSEKTDNPLPNPQSSEGRKPSVPPYLLGSFVHGGRLPEDVVRQQLPSKLVKDDMVNSLSSKIPYGIKDRKKPVKGKEQSDGDKAFSVVRISDEVIRRLREGSVVHNETAPEAYDLFLKKSDGESIVHERKAILSGAEPNRFDQSLPLGSGYSQDQDVHHRLDDLIDGTEKKIKEAADSLHKSVFARTSSAVCVTPQEELLKCYSQNPKRSLRCRETVEKFLECVAQHTITDRNLF</sequence>
<dbReference type="GO" id="GO:0008270">
    <property type="term" value="F:zinc ion binding"/>
    <property type="evidence" value="ECO:0007669"/>
    <property type="project" value="UniProtKB-KW"/>
</dbReference>
<dbReference type="InterPro" id="IPR011993">
    <property type="entry name" value="PH-like_dom_sf"/>
</dbReference>
<evidence type="ECO:0000256" key="1">
    <source>
        <dbReference type="ARBA" id="ARBA00004496"/>
    </source>
</evidence>
<dbReference type="SMART" id="SM00325">
    <property type="entry name" value="RhoGEF"/>
    <property type="match status" value="1"/>
</dbReference>
<dbReference type="InterPro" id="IPR046349">
    <property type="entry name" value="C1-like_sf"/>
</dbReference>
<dbReference type="InterPro" id="IPR000219">
    <property type="entry name" value="DH_dom"/>
</dbReference>
<evidence type="ECO:0000256" key="2">
    <source>
        <dbReference type="ARBA" id="ARBA00022490"/>
    </source>
</evidence>
<dbReference type="Pfam" id="PF17838">
    <property type="entry name" value="PH_16"/>
    <property type="match status" value="1"/>
</dbReference>
<dbReference type="PANTHER" id="PTHR13944">
    <property type="entry name" value="AGAP007712-PA"/>
    <property type="match status" value="1"/>
</dbReference>
<evidence type="ECO:0000256" key="8">
    <source>
        <dbReference type="SAM" id="MobiDB-lite"/>
    </source>
</evidence>
<dbReference type="SUPFAM" id="SSF57889">
    <property type="entry name" value="Cysteine-rich domain"/>
    <property type="match status" value="1"/>
</dbReference>
<dbReference type="Proteomes" id="UP000030758">
    <property type="component" value="Unassembled WGS sequence"/>
</dbReference>
<keyword evidence="7" id="KW-0175">Coiled coil</keyword>
<name>A0A085NH47_9BILA</name>
<dbReference type="InterPro" id="IPR041020">
    <property type="entry name" value="PH_16"/>
</dbReference>
<dbReference type="GO" id="GO:0005737">
    <property type="term" value="C:cytoplasm"/>
    <property type="evidence" value="ECO:0007669"/>
    <property type="project" value="UniProtKB-SubCell"/>
</dbReference>
<keyword evidence="4" id="KW-0479">Metal-binding</keyword>
<dbReference type="GO" id="GO:0035023">
    <property type="term" value="P:regulation of Rho protein signal transduction"/>
    <property type="evidence" value="ECO:0007669"/>
    <property type="project" value="TreeGrafter"/>
</dbReference>
<accession>A0A085NH47</accession>
<dbReference type="InterPro" id="IPR051632">
    <property type="entry name" value="Rho_GEF"/>
</dbReference>
<evidence type="ECO:0000259" key="10">
    <source>
        <dbReference type="PROSITE" id="PS50081"/>
    </source>
</evidence>
<dbReference type="PROSITE" id="PS50010">
    <property type="entry name" value="DH_2"/>
    <property type="match status" value="1"/>
</dbReference>
<evidence type="ECO:0000256" key="4">
    <source>
        <dbReference type="ARBA" id="ARBA00022723"/>
    </source>
</evidence>
<comment type="subcellular location">
    <subcellularLocation>
        <location evidence="1">Cytoplasm</location>
    </subcellularLocation>
</comment>
<dbReference type="Pfam" id="PF00621">
    <property type="entry name" value="RhoGEF"/>
    <property type="match status" value="1"/>
</dbReference>
<evidence type="ECO:0008006" key="12">
    <source>
        <dbReference type="Google" id="ProtNLM"/>
    </source>
</evidence>
<dbReference type="EMBL" id="KL367501">
    <property type="protein sequence ID" value="KFD68793.1"/>
    <property type="molecule type" value="Genomic_DNA"/>
</dbReference>
<proteinExistence type="predicted"/>
<evidence type="ECO:0000256" key="7">
    <source>
        <dbReference type="SAM" id="Coils"/>
    </source>
</evidence>
<dbReference type="PANTHER" id="PTHR13944:SF21">
    <property type="entry name" value="CYSTS, ISOFORM C"/>
    <property type="match status" value="1"/>
</dbReference>
<keyword evidence="3" id="KW-0597">Phosphoprotein</keyword>
<dbReference type="Gene3D" id="1.20.900.10">
    <property type="entry name" value="Dbl homology (DH) domain"/>
    <property type="match status" value="1"/>
</dbReference>
<evidence type="ECO:0000256" key="5">
    <source>
        <dbReference type="ARBA" id="ARBA00022771"/>
    </source>
</evidence>
<evidence type="ECO:0000259" key="9">
    <source>
        <dbReference type="PROSITE" id="PS50010"/>
    </source>
</evidence>
<reference evidence="11" key="1">
    <citation type="journal article" date="2014" name="Nat. Genet.">
        <title>Genome and transcriptome of the porcine whipworm Trichuris suis.</title>
        <authorList>
            <person name="Jex A.R."/>
            <person name="Nejsum P."/>
            <person name="Schwarz E.M."/>
            <person name="Hu L."/>
            <person name="Young N.D."/>
            <person name="Hall R.S."/>
            <person name="Korhonen P.K."/>
            <person name="Liao S."/>
            <person name="Thamsborg S."/>
            <person name="Xia J."/>
            <person name="Xu P."/>
            <person name="Wang S."/>
            <person name="Scheerlinck J.P."/>
            <person name="Hofmann A."/>
            <person name="Sternberg P.W."/>
            <person name="Wang J."/>
            <person name="Gasser R.B."/>
        </authorList>
    </citation>
    <scope>NUCLEOTIDE SEQUENCE [LARGE SCALE GENOMIC DNA]</scope>
    <source>
        <strain evidence="11">DCEP-RM93F</strain>
    </source>
</reference>
<dbReference type="SUPFAM" id="SSF48065">
    <property type="entry name" value="DBL homology domain (DH-domain)"/>
    <property type="match status" value="1"/>
</dbReference>
<feature type="domain" description="Phorbol-ester/DAG-type" evidence="10">
    <location>
        <begin position="357"/>
        <end position="404"/>
    </location>
</feature>
<feature type="region of interest" description="Disordered" evidence="8">
    <location>
        <begin position="1170"/>
        <end position="1192"/>
    </location>
</feature>
<evidence type="ECO:0000256" key="3">
    <source>
        <dbReference type="ARBA" id="ARBA00022553"/>
    </source>
</evidence>
<keyword evidence="6" id="KW-0862">Zinc</keyword>
<keyword evidence="5" id="KW-0863">Zinc-finger</keyword>